<keyword evidence="2" id="KW-0067">ATP-binding</keyword>
<accession>A0A7C9MK57</accession>
<name>A0A7C9MK57_9BACT</name>
<evidence type="ECO:0000256" key="1">
    <source>
        <dbReference type="ARBA" id="ARBA00022741"/>
    </source>
</evidence>
<dbReference type="SMART" id="SM00382">
    <property type="entry name" value="AAA"/>
    <property type="match status" value="1"/>
</dbReference>
<dbReference type="Gene3D" id="1.10.10.60">
    <property type="entry name" value="Homeodomain-like"/>
    <property type="match status" value="1"/>
</dbReference>
<dbReference type="AlphaFoldDB" id="A0A7C9MK57"/>
<evidence type="ECO:0000259" key="3">
    <source>
        <dbReference type="PROSITE" id="PS50045"/>
    </source>
</evidence>
<protein>
    <submittedName>
        <fullName evidence="4">AAA family ATPase</fullName>
    </submittedName>
</protein>
<dbReference type="GO" id="GO:0005524">
    <property type="term" value="F:ATP binding"/>
    <property type="evidence" value="ECO:0007669"/>
    <property type="project" value="UniProtKB-KW"/>
</dbReference>
<reference evidence="4 5" key="1">
    <citation type="submission" date="2020-01" db="EMBL/GenBank/DDBJ databases">
        <title>Genome sequence of Desulfovibrio aerotolerans DSM 16695(T).</title>
        <authorList>
            <person name="Karnachuk O."/>
            <person name="Avakyan M."/>
            <person name="Mardanov A."/>
            <person name="Kadnikov V."/>
            <person name="Ravin N."/>
        </authorList>
    </citation>
    <scope>NUCLEOTIDE SEQUENCE [LARGE SCALE GENOMIC DNA]</scope>
    <source>
        <strain evidence="4 5">DSM 16695</strain>
    </source>
</reference>
<evidence type="ECO:0000313" key="5">
    <source>
        <dbReference type="Proteomes" id="UP000482487"/>
    </source>
</evidence>
<dbReference type="Pfam" id="PF02954">
    <property type="entry name" value="HTH_8"/>
    <property type="match status" value="1"/>
</dbReference>
<dbReference type="Gene3D" id="3.40.50.300">
    <property type="entry name" value="P-loop containing nucleotide triphosphate hydrolases"/>
    <property type="match status" value="1"/>
</dbReference>
<dbReference type="PRINTS" id="PR01590">
    <property type="entry name" value="HTHFIS"/>
</dbReference>
<proteinExistence type="predicted"/>
<dbReference type="Pfam" id="PF00158">
    <property type="entry name" value="Sigma54_activat"/>
    <property type="match status" value="1"/>
</dbReference>
<dbReference type="PANTHER" id="PTHR32071">
    <property type="entry name" value="TRANSCRIPTIONAL REGULATORY PROTEIN"/>
    <property type="match status" value="1"/>
</dbReference>
<dbReference type="SUPFAM" id="SSF52540">
    <property type="entry name" value="P-loop containing nucleoside triphosphate hydrolases"/>
    <property type="match status" value="1"/>
</dbReference>
<sequence length="346" mass="39441">MADSDFFELVLESGLDETSARLLFPTVLGNSPHFLLFLNQILSAARKNSITVLEGETGTGKTMYAEYIWRLSERKDAPFIIIDCATMHDEIALSDLIGHVRGSFTGAYADRIGKVEEANGGFLFFENIDSMSPEAQAVAVKIIDDKTVQRLGDSYPRPVDVRLILSAQRPLPELVTSGTLDKKLFFRLVNSRISVPALRELKFDLEFIAKRCCVDYLDISITQKALNQVRAYDWPGNFRELLDCFKNLRNEEKTEINHLDLQLYISSIKGHANPLRELPPHDPIPFNFNLDHYMEEAERDIIKKALHQAFGLQSIAAKILGIKERSLWHRIKKLDIKVEKIKHMQQ</sequence>
<dbReference type="CDD" id="cd00009">
    <property type="entry name" value="AAA"/>
    <property type="match status" value="1"/>
</dbReference>
<dbReference type="SUPFAM" id="SSF46689">
    <property type="entry name" value="Homeodomain-like"/>
    <property type="match status" value="1"/>
</dbReference>
<dbReference type="Proteomes" id="UP000482487">
    <property type="component" value="Unassembled WGS sequence"/>
</dbReference>
<evidence type="ECO:0000256" key="2">
    <source>
        <dbReference type="ARBA" id="ARBA00022840"/>
    </source>
</evidence>
<keyword evidence="1" id="KW-0547">Nucleotide-binding</keyword>
<organism evidence="4 5">
    <name type="scientific">Solidesulfovibrio aerotolerans</name>
    <dbReference type="NCBI Taxonomy" id="295255"/>
    <lineage>
        <taxon>Bacteria</taxon>
        <taxon>Pseudomonadati</taxon>
        <taxon>Thermodesulfobacteriota</taxon>
        <taxon>Desulfovibrionia</taxon>
        <taxon>Desulfovibrionales</taxon>
        <taxon>Desulfovibrionaceae</taxon>
        <taxon>Solidesulfovibrio</taxon>
    </lineage>
</organism>
<keyword evidence="5" id="KW-1185">Reference proteome</keyword>
<dbReference type="RefSeq" id="WP_160961712.1">
    <property type="nucleotide sequence ID" value="NZ_WVUD01000024.1"/>
</dbReference>
<gene>
    <name evidence="4" type="ORF">GTA51_13015</name>
</gene>
<dbReference type="PROSITE" id="PS50045">
    <property type="entry name" value="SIGMA54_INTERACT_4"/>
    <property type="match status" value="1"/>
</dbReference>
<dbReference type="Gene3D" id="1.10.8.60">
    <property type="match status" value="1"/>
</dbReference>
<dbReference type="OrthoDB" id="9763792at2"/>
<dbReference type="GO" id="GO:0006355">
    <property type="term" value="P:regulation of DNA-templated transcription"/>
    <property type="evidence" value="ECO:0007669"/>
    <property type="project" value="InterPro"/>
</dbReference>
<dbReference type="InterPro" id="IPR002078">
    <property type="entry name" value="Sigma_54_int"/>
</dbReference>
<dbReference type="InterPro" id="IPR009057">
    <property type="entry name" value="Homeodomain-like_sf"/>
</dbReference>
<dbReference type="EMBL" id="WVUD01000024">
    <property type="protein sequence ID" value="MYL84049.1"/>
    <property type="molecule type" value="Genomic_DNA"/>
</dbReference>
<feature type="domain" description="Sigma-54 factor interaction" evidence="3">
    <location>
        <begin position="27"/>
        <end position="250"/>
    </location>
</feature>
<dbReference type="InterPro" id="IPR003593">
    <property type="entry name" value="AAA+_ATPase"/>
</dbReference>
<dbReference type="GO" id="GO:0043565">
    <property type="term" value="F:sequence-specific DNA binding"/>
    <property type="evidence" value="ECO:0007669"/>
    <property type="project" value="InterPro"/>
</dbReference>
<dbReference type="InterPro" id="IPR027417">
    <property type="entry name" value="P-loop_NTPase"/>
</dbReference>
<dbReference type="InterPro" id="IPR002197">
    <property type="entry name" value="HTH_Fis"/>
</dbReference>
<evidence type="ECO:0000313" key="4">
    <source>
        <dbReference type="EMBL" id="MYL84049.1"/>
    </source>
</evidence>
<comment type="caution">
    <text evidence="4">The sequence shown here is derived from an EMBL/GenBank/DDBJ whole genome shotgun (WGS) entry which is preliminary data.</text>
</comment>